<comment type="catalytic activity">
    <reaction evidence="2 4">
        <text>L-methionyl-[protein] + [thioredoxin]-disulfide + H2O = L-methionyl-(S)-S-oxide-[protein] + [thioredoxin]-dithiol</text>
        <dbReference type="Rhea" id="RHEA:14217"/>
        <dbReference type="Rhea" id="RHEA-COMP:10698"/>
        <dbReference type="Rhea" id="RHEA-COMP:10700"/>
        <dbReference type="Rhea" id="RHEA-COMP:12313"/>
        <dbReference type="Rhea" id="RHEA-COMP:12315"/>
        <dbReference type="ChEBI" id="CHEBI:15377"/>
        <dbReference type="ChEBI" id="CHEBI:16044"/>
        <dbReference type="ChEBI" id="CHEBI:29950"/>
        <dbReference type="ChEBI" id="CHEBI:44120"/>
        <dbReference type="ChEBI" id="CHEBI:50058"/>
        <dbReference type="EC" id="1.8.4.11"/>
    </reaction>
</comment>
<organism evidence="6 7">
    <name type="scientific">Parapedobacter deserti</name>
    <dbReference type="NCBI Taxonomy" id="1912957"/>
    <lineage>
        <taxon>Bacteria</taxon>
        <taxon>Pseudomonadati</taxon>
        <taxon>Bacteroidota</taxon>
        <taxon>Sphingobacteriia</taxon>
        <taxon>Sphingobacteriales</taxon>
        <taxon>Sphingobacteriaceae</taxon>
        <taxon>Parapedobacter</taxon>
    </lineage>
</organism>
<comment type="caution">
    <text evidence="6">The sequence shown here is derived from an EMBL/GenBank/DDBJ whole genome shotgun (WGS) entry which is preliminary data.</text>
</comment>
<keyword evidence="7" id="KW-1185">Reference proteome</keyword>
<dbReference type="InterPro" id="IPR036509">
    <property type="entry name" value="Met_Sox_Rdtase_MsrA_sf"/>
</dbReference>
<comment type="catalytic activity">
    <reaction evidence="3 4">
        <text>[thioredoxin]-disulfide + L-methionine + H2O = L-methionine (S)-S-oxide + [thioredoxin]-dithiol</text>
        <dbReference type="Rhea" id="RHEA:19993"/>
        <dbReference type="Rhea" id="RHEA-COMP:10698"/>
        <dbReference type="Rhea" id="RHEA-COMP:10700"/>
        <dbReference type="ChEBI" id="CHEBI:15377"/>
        <dbReference type="ChEBI" id="CHEBI:29950"/>
        <dbReference type="ChEBI" id="CHEBI:50058"/>
        <dbReference type="ChEBI" id="CHEBI:57844"/>
        <dbReference type="ChEBI" id="CHEBI:58772"/>
        <dbReference type="EC" id="1.8.4.11"/>
    </reaction>
</comment>
<reference evidence="7" key="1">
    <citation type="journal article" date="2019" name="Int. J. Syst. Evol. Microbiol.">
        <title>The Global Catalogue of Microorganisms (GCM) 10K type strain sequencing project: providing services to taxonomists for standard genome sequencing and annotation.</title>
        <authorList>
            <consortium name="The Broad Institute Genomics Platform"/>
            <consortium name="The Broad Institute Genome Sequencing Center for Infectious Disease"/>
            <person name="Wu L."/>
            <person name="Ma J."/>
        </authorList>
    </citation>
    <scope>NUCLEOTIDE SEQUENCE [LARGE SCALE GENOMIC DNA]</scope>
    <source>
        <strain evidence="7">KCTC 52416</strain>
    </source>
</reference>
<dbReference type="RefSeq" id="WP_379025090.1">
    <property type="nucleotide sequence ID" value="NZ_JBHRTA010000038.1"/>
</dbReference>
<comment type="function">
    <text evidence="4">Has an important function as a repair enzyme for proteins that have been inactivated by oxidation. Catalyzes the reversible oxidation-reduction of methionine sulfoxide in proteins to methionine.</text>
</comment>
<dbReference type="PANTHER" id="PTHR43774">
    <property type="entry name" value="PEPTIDE METHIONINE SULFOXIDE REDUCTASE"/>
    <property type="match status" value="1"/>
</dbReference>
<evidence type="ECO:0000259" key="5">
    <source>
        <dbReference type="Pfam" id="PF01625"/>
    </source>
</evidence>
<dbReference type="Gene3D" id="3.30.1060.10">
    <property type="entry name" value="Peptide methionine sulphoxide reductase MsrA"/>
    <property type="match status" value="1"/>
</dbReference>
<sequence>MDTKVIIGVVFLLLLSVAFMASRLRNGTQNDAQSKKEIKLNKQIDNKNMANSKKAYIAGGCFWGMEDLFRKQKGVLDTEVGYIGGENENPTYDHHPGHAEGIEITYDTTETNFKEILDYFFRIHNPTTVDQQGNDIGSSYRSAIFYQNEEEKQTAEEVIDIVNQSNRWDGKVVTTLEPYTKFWPAEEYHQDYLVKNPNGYTCHFERFGTFLDKE</sequence>
<dbReference type="InterPro" id="IPR002569">
    <property type="entry name" value="Met_Sox_Rdtase_MsrA_dom"/>
</dbReference>
<dbReference type="PANTHER" id="PTHR43774:SF1">
    <property type="entry name" value="PEPTIDE METHIONINE SULFOXIDE REDUCTASE MSRA 2"/>
    <property type="match status" value="1"/>
</dbReference>
<dbReference type="EC" id="1.8.4.11" evidence="4"/>
<dbReference type="SUPFAM" id="SSF55068">
    <property type="entry name" value="Peptide methionine sulfoxide reductase"/>
    <property type="match status" value="1"/>
</dbReference>
<keyword evidence="1 4" id="KW-0560">Oxidoreductase</keyword>
<evidence type="ECO:0000313" key="7">
    <source>
        <dbReference type="Proteomes" id="UP001595526"/>
    </source>
</evidence>
<dbReference type="NCBIfam" id="TIGR00401">
    <property type="entry name" value="msrA"/>
    <property type="match status" value="1"/>
</dbReference>
<accession>A0ABV7JR54</accession>
<evidence type="ECO:0000256" key="3">
    <source>
        <dbReference type="ARBA" id="ARBA00048782"/>
    </source>
</evidence>
<dbReference type="Pfam" id="PF01625">
    <property type="entry name" value="PMSR"/>
    <property type="match status" value="1"/>
</dbReference>
<evidence type="ECO:0000313" key="6">
    <source>
        <dbReference type="EMBL" id="MFC3199465.1"/>
    </source>
</evidence>
<dbReference type="HAMAP" id="MF_01401">
    <property type="entry name" value="MsrA"/>
    <property type="match status" value="1"/>
</dbReference>
<protein>
    <recommendedName>
        <fullName evidence="4">Peptide methionine sulfoxide reductase MsrA</fullName>
        <shortName evidence="4">Protein-methionine-S-oxide reductase</shortName>
        <ecNumber evidence="4">1.8.4.11</ecNumber>
    </recommendedName>
    <alternativeName>
        <fullName evidence="4">Peptide-methionine (S)-S-oxide reductase</fullName>
        <shortName evidence="4">Peptide Met(O) reductase</shortName>
    </alternativeName>
</protein>
<evidence type="ECO:0000256" key="1">
    <source>
        <dbReference type="ARBA" id="ARBA00023002"/>
    </source>
</evidence>
<comment type="similarity">
    <text evidence="4">Belongs to the MsrA Met sulfoxide reductase family.</text>
</comment>
<proteinExistence type="inferred from homology"/>
<dbReference type="EMBL" id="JBHRTA010000038">
    <property type="protein sequence ID" value="MFC3199465.1"/>
    <property type="molecule type" value="Genomic_DNA"/>
</dbReference>
<gene>
    <name evidence="4 6" type="primary">msrA</name>
    <name evidence="6" type="ORF">ACFOET_17720</name>
</gene>
<dbReference type="GO" id="GO:0008113">
    <property type="term" value="F:peptide-methionine (S)-S-oxide reductase activity"/>
    <property type="evidence" value="ECO:0007669"/>
    <property type="project" value="UniProtKB-EC"/>
</dbReference>
<feature type="active site" evidence="4">
    <location>
        <position position="61"/>
    </location>
</feature>
<evidence type="ECO:0000256" key="2">
    <source>
        <dbReference type="ARBA" id="ARBA00047806"/>
    </source>
</evidence>
<feature type="domain" description="Peptide methionine sulphoxide reductase MsrA" evidence="5">
    <location>
        <begin position="54"/>
        <end position="202"/>
    </location>
</feature>
<name>A0ABV7JR54_9SPHI</name>
<evidence type="ECO:0000256" key="4">
    <source>
        <dbReference type="HAMAP-Rule" id="MF_01401"/>
    </source>
</evidence>
<dbReference type="Proteomes" id="UP001595526">
    <property type="component" value="Unassembled WGS sequence"/>
</dbReference>